<gene>
    <name evidence="1" type="ORF">LAMO00422_LOCUS13939</name>
</gene>
<evidence type="ECO:0008006" key="2">
    <source>
        <dbReference type="Google" id="ProtNLM"/>
    </source>
</evidence>
<protein>
    <recommendedName>
        <fullName evidence="2">ABM domain-containing protein</fullName>
    </recommendedName>
</protein>
<organism evidence="1">
    <name type="scientific">Amorphochlora amoebiformis</name>
    <dbReference type="NCBI Taxonomy" id="1561963"/>
    <lineage>
        <taxon>Eukaryota</taxon>
        <taxon>Sar</taxon>
        <taxon>Rhizaria</taxon>
        <taxon>Cercozoa</taxon>
        <taxon>Chlorarachniophyceae</taxon>
        <taxon>Amorphochlora</taxon>
    </lineage>
</organism>
<name>A0A7S0DHR0_9EUKA</name>
<proteinExistence type="predicted"/>
<evidence type="ECO:0000313" key="1">
    <source>
        <dbReference type="EMBL" id="CAD8454995.1"/>
    </source>
</evidence>
<dbReference type="EMBL" id="HBEM01020368">
    <property type="protein sequence ID" value="CAD8454995.1"/>
    <property type="molecule type" value="Transcribed_RNA"/>
</dbReference>
<sequence>MQRFLAGARRLAFARPTIGVRNFAIQVKHVARWTSCKVASEEDAEKMDDLIIQNAMPKLKNMEGFGGLRRLFCKEKLDYKIIISFEGLENFKAYMGSSQREEILPILDEAKKYSTTGELDFQNFVLDRFTSERGTEATSALKEDDHTAY</sequence>
<accession>A0A7S0DHR0</accession>
<reference evidence="1" key="1">
    <citation type="submission" date="2021-01" db="EMBL/GenBank/DDBJ databases">
        <authorList>
            <person name="Corre E."/>
            <person name="Pelletier E."/>
            <person name="Niang G."/>
            <person name="Scheremetjew M."/>
            <person name="Finn R."/>
            <person name="Kale V."/>
            <person name="Holt S."/>
            <person name="Cochrane G."/>
            <person name="Meng A."/>
            <person name="Brown T."/>
            <person name="Cohen L."/>
        </authorList>
    </citation>
    <scope>NUCLEOTIDE SEQUENCE</scope>
    <source>
        <strain evidence="1">CCMP2058</strain>
    </source>
</reference>
<dbReference type="AlphaFoldDB" id="A0A7S0DHR0"/>